<dbReference type="Proteomes" id="UP000198508">
    <property type="component" value="Unassembled WGS sequence"/>
</dbReference>
<keyword evidence="4" id="KW-1185">Reference proteome</keyword>
<organism evidence="3 4">
    <name type="scientific">Enterocloster lavalensis</name>
    <dbReference type="NCBI Taxonomy" id="460384"/>
    <lineage>
        <taxon>Bacteria</taxon>
        <taxon>Bacillati</taxon>
        <taxon>Bacillota</taxon>
        <taxon>Clostridia</taxon>
        <taxon>Lachnospirales</taxon>
        <taxon>Lachnospiraceae</taxon>
        <taxon>Enterocloster</taxon>
    </lineage>
</organism>
<evidence type="ECO:0000256" key="1">
    <source>
        <dbReference type="SAM" id="Phobius"/>
    </source>
</evidence>
<proteinExistence type="predicted"/>
<accession>A0A1I0HTG6</accession>
<dbReference type="InterPro" id="IPR031493">
    <property type="entry name" value="Zinc_ribbon_15"/>
</dbReference>
<evidence type="ECO:0000313" key="4">
    <source>
        <dbReference type="Proteomes" id="UP000198508"/>
    </source>
</evidence>
<dbReference type="RefSeq" id="WP_092365951.1">
    <property type="nucleotide sequence ID" value="NZ_CABJCG010000002.1"/>
</dbReference>
<dbReference type="EMBL" id="FOIM01000017">
    <property type="protein sequence ID" value="SET87350.1"/>
    <property type="molecule type" value="Genomic_DNA"/>
</dbReference>
<keyword evidence="1" id="KW-0812">Transmembrane</keyword>
<feature type="domain" description="Zinc-ribbon 15" evidence="2">
    <location>
        <begin position="20"/>
        <end position="127"/>
    </location>
</feature>
<keyword evidence="1" id="KW-1133">Transmembrane helix</keyword>
<feature type="transmembrane region" description="Helical" evidence="1">
    <location>
        <begin position="28"/>
        <end position="48"/>
    </location>
</feature>
<reference evidence="4" key="1">
    <citation type="submission" date="2016-10" db="EMBL/GenBank/DDBJ databases">
        <authorList>
            <person name="Varghese N."/>
            <person name="Submissions S."/>
        </authorList>
    </citation>
    <scope>NUCLEOTIDE SEQUENCE [LARGE SCALE GENOMIC DNA]</scope>
    <source>
        <strain evidence="4">NLAE-zl-G277</strain>
    </source>
</reference>
<dbReference type="STRING" id="460384.SAMN05216313_117110"/>
<dbReference type="GeneID" id="93279238"/>
<evidence type="ECO:0000313" key="3">
    <source>
        <dbReference type="EMBL" id="SET87350.1"/>
    </source>
</evidence>
<dbReference type="AlphaFoldDB" id="A0A1I0HTG6"/>
<protein>
    <submittedName>
        <fullName evidence="3">Zinc-ribbon domain-containing protein</fullName>
    </submittedName>
</protein>
<name>A0A1I0HTG6_9FIRM</name>
<evidence type="ECO:0000259" key="2">
    <source>
        <dbReference type="Pfam" id="PF17032"/>
    </source>
</evidence>
<dbReference type="Pfam" id="PF17032">
    <property type="entry name" value="Zn_ribbon_15"/>
    <property type="match status" value="1"/>
</dbReference>
<sequence>MIFIGGISQGQKILDYVKTVICDRCGRYGRFQVVMTYMYFSFFFIPLFKWNRKYYVKMSCCGTVYQLDPEVGKILARGGRVDIEQKDLTLVQEGNGRYDNGFGNRVKKCPNCGYETQEDFEFCPKCGTRF</sequence>
<keyword evidence="1" id="KW-0472">Membrane</keyword>
<dbReference type="Gene3D" id="2.20.20.30">
    <property type="entry name" value="reverse gyrase domain"/>
    <property type="match status" value="1"/>
</dbReference>
<gene>
    <name evidence="3" type="ORF">SAMN05216313_117110</name>
</gene>